<keyword evidence="1" id="KW-0862">Zinc</keyword>
<gene>
    <name evidence="4" type="ORF">POPTR_004G003101</name>
</gene>
<dbReference type="GO" id="GO:0008270">
    <property type="term" value="F:zinc ion binding"/>
    <property type="evidence" value="ECO:0007669"/>
    <property type="project" value="UniProtKB-KW"/>
</dbReference>
<dbReference type="InParanoid" id="A0A3N7G4K4"/>
<evidence type="ECO:0000313" key="4">
    <source>
        <dbReference type="EMBL" id="RQO88768.1"/>
    </source>
</evidence>
<evidence type="ECO:0000256" key="1">
    <source>
        <dbReference type="PROSITE-ProRule" id="PRU00175"/>
    </source>
</evidence>
<dbReference type="PROSITE" id="PS50089">
    <property type="entry name" value="ZF_RING_2"/>
    <property type="match status" value="1"/>
</dbReference>
<keyword evidence="5" id="KW-1185">Reference proteome</keyword>
<evidence type="ECO:0000256" key="2">
    <source>
        <dbReference type="SAM" id="MobiDB-lite"/>
    </source>
</evidence>
<organism evidence="4 5">
    <name type="scientific">Populus trichocarpa</name>
    <name type="common">Western balsam poplar</name>
    <name type="synonym">Populus balsamifera subsp. trichocarpa</name>
    <dbReference type="NCBI Taxonomy" id="3694"/>
    <lineage>
        <taxon>Eukaryota</taxon>
        <taxon>Viridiplantae</taxon>
        <taxon>Streptophyta</taxon>
        <taxon>Embryophyta</taxon>
        <taxon>Tracheophyta</taxon>
        <taxon>Spermatophyta</taxon>
        <taxon>Magnoliopsida</taxon>
        <taxon>eudicotyledons</taxon>
        <taxon>Gunneridae</taxon>
        <taxon>Pentapetalae</taxon>
        <taxon>rosids</taxon>
        <taxon>fabids</taxon>
        <taxon>Malpighiales</taxon>
        <taxon>Salicaceae</taxon>
        <taxon>Saliceae</taxon>
        <taxon>Populus</taxon>
    </lineage>
</organism>
<dbReference type="AlphaFoldDB" id="A0A3N7G4K4"/>
<dbReference type="OrthoDB" id="1711136at2759"/>
<proteinExistence type="predicted"/>
<dbReference type="Proteomes" id="UP000006729">
    <property type="component" value="Chromosome 4"/>
</dbReference>
<dbReference type="InterPro" id="IPR001841">
    <property type="entry name" value="Znf_RING"/>
</dbReference>
<keyword evidence="1" id="KW-0479">Metal-binding</keyword>
<dbReference type="Gene3D" id="3.30.40.10">
    <property type="entry name" value="Zinc/RING finger domain, C3HC4 (zinc finger)"/>
    <property type="match status" value="1"/>
</dbReference>
<dbReference type="SMART" id="SM00184">
    <property type="entry name" value="RING"/>
    <property type="match status" value="1"/>
</dbReference>
<feature type="region of interest" description="Disordered" evidence="2">
    <location>
        <begin position="133"/>
        <end position="166"/>
    </location>
</feature>
<accession>A0A3N7G4K4</accession>
<dbReference type="Pfam" id="PF13920">
    <property type="entry name" value="zf-C3HC4_3"/>
    <property type="match status" value="1"/>
</dbReference>
<protein>
    <recommendedName>
        <fullName evidence="3">RING-type domain-containing protein</fullName>
    </recommendedName>
</protein>
<evidence type="ECO:0000259" key="3">
    <source>
        <dbReference type="PROSITE" id="PS50089"/>
    </source>
</evidence>
<feature type="domain" description="RING-type" evidence="3">
    <location>
        <begin position="241"/>
        <end position="279"/>
    </location>
</feature>
<reference evidence="4 5" key="1">
    <citation type="journal article" date="2006" name="Science">
        <title>The genome of black cottonwood, Populus trichocarpa (Torr. &amp; Gray).</title>
        <authorList>
            <person name="Tuskan G.A."/>
            <person name="Difazio S."/>
            <person name="Jansson S."/>
            <person name="Bohlmann J."/>
            <person name="Grigoriev I."/>
            <person name="Hellsten U."/>
            <person name="Putnam N."/>
            <person name="Ralph S."/>
            <person name="Rombauts S."/>
            <person name="Salamov A."/>
            <person name="Schein J."/>
            <person name="Sterck L."/>
            <person name="Aerts A."/>
            <person name="Bhalerao R.R."/>
            <person name="Bhalerao R.P."/>
            <person name="Blaudez D."/>
            <person name="Boerjan W."/>
            <person name="Brun A."/>
            <person name="Brunner A."/>
            <person name="Busov V."/>
            <person name="Campbell M."/>
            <person name="Carlson J."/>
            <person name="Chalot M."/>
            <person name="Chapman J."/>
            <person name="Chen G.L."/>
            <person name="Cooper D."/>
            <person name="Coutinho P.M."/>
            <person name="Couturier J."/>
            <person name="Covert S."/>
            <person name="Cronk Q."/>
            <person name="Cunningham R."/>
            <person name="Davis J."/>
            <person name="Degroeve S."/>
            <person name="Dejardin A."/>
            <person name="Depamphilis C."/>
            <person name="Detter J."/>
            <person name="Dirks B."/>
            <person name="Dubchak I."/>
            <person name="Duplessis S."/>
            <person name="Ehlting J."/>
            <person name="Ellis B."/>
            <person name="Gendler K."/>
            <person name="Goodstein D."/>
            <person name="Gribskov M."/>
            <person name="Grimwood J."/>
            <person name="Groover A."/>
            <person name="Gunter L."/>
            <person name="Hamberger B."/>
            <person name="Heinze B."/>
            <person name="Helariutta Y."/>
            <person name="Henrissat B."/>
            <person name="Holligan D."/>
            <person name="Holt R."/>
            <person name="Huang W."/>
            <person name="Islam-Faridi N."/>
            <person name="Jones S."/>
            <person name="Jones-Rhoades M."/>
            <person name="Jorgensen R."/>
            <person name="Joshi C."/>
            <person name="Kangasjarvi J."/>
            <person name="Karlsson J."/>
            <person name="Kelleher C."/>
            <person name="Kirkpatrick R."/>
            <person name="Kirst M."/>
            <person name="Kohler A."/>
            <person name="Kalluri U."/>
            <person name="Larimer F."/>
            <person name="Leebens-Mack J."/>
            <person name="Leple J.C."/>
            <person name="Locascio P."/>
            <person name="Lou Y."/>
            <person name="Lucas S."/>
            <person name="Martin F."/>
            <person name="Montanini B."/>
            <person name="Napoli C."/>
            <person name="Nelson D.R."/>
            <person name="Nelson C."/>
            <person name="Nieminen K."/>
            <person name="Nilsson O."/>
            <person name="Pereda V."/>
            <person name="Peter G."/>
            <person name="Philippe R."/>
            <person name="Pilate G."/>
            <person name="Poliakov A."/>
            <person name="Razumovskaya J."/>
            <person name="Richardson P."/>
            <person name="Rinaldi C."/>
            <person name="Ritland K."/>
            <person name="Rouze P."/>
            <person name="Ryaboy D."/>
            <person name="Schmutz J."/>
            <person name="Schrader J."/>
            <person name="Segerman B."/>
            <person name="Shin H."/>
            <person name="Siddiqui A."/>
            <person name="Sterky F."/>
            <person name="Terry A."/>
            <person name="Tsai C.J."/>
            <person name="Uberbacher E."/>
            <person name="Unneberg P."/>
            <person name="Vahala J."/>
            <person name="Wall K."/>
            <person name="Wessler S."/>
            <person name="Yang G."/>
            <person name="Yin T."/>
            <person name="Douglas C."/>
            <person name="Marra M."/>
            <person name="Sandberg G."/>
            <person name="Van de Peer Y."/>
            <person name="Rokhsar D."/>
        </authorList>
    </citation>
    <scope>NUCLEOTIDE SEQUENCE [LARGE SCALE GENOMIC DNA]</scope>
    <source>
        <strain evidence="5">cv. Nisqually</strain>
    </source>
</reference>
<dbReference type="PANTHER" id="PTHR46629">
    <property type="entry name" value="OS01G0917900 PROTEIN"/>
    <property type="match status" value="1"/>
</dbReference>
<dbReference type="EMBL" id="CM009293">
    <property type="protein sequence ID" value="RQO88768.1"/>
    <property type="molecule type" value="Genomic_DNA"/>
</dbReference>
<sequence>MEFTFLFCHFHFHYQQLTTPTRTATSSSTTRTRRCPLNFSSLYNKLFTRLPCTIIINPSSPEPEREAITILALLGDHMDGVDSSRRRSRRMSLKERLGLRGLGCCGATWGFSPTTIVTNDDLDIDEEREEIEAVVNTGQEEEEEEERVSDPGCLDPNPSPNQQHSSGMNLAAALAAERQFREAGSNIMEPTSVTDVGTANVGLTGTPLRVSLMRLLEESTEGGGGGEGVITETTVGNDTVCCVCMGRKKGAAFIPCGHTFCRVCSRELWLNRGSCPLCNRSILEILDIF</sequence>
<dbReference type="SUPFAM" id="SSF57850">
    <property type="entry name" value="RING/U-box"/>
    <property type="match status" value="1"/>
</dbReference>
<dbReference type="InterPro" id="IPR013083">
    <property type="entry name" value="Znf_RING/FYVE/PHD"/>
</dbReference>
<name>A0A3N7G4K4_POPTR</name>
<evidence type="ECO:0000313" key="5">
    <source>
        <dbReference type="Proteomes" id="UP000006729"/>
    </source>
</evidence>
<keyword evidence="1" id="KW-0863">Zinc-finger</keyword>